<dbReference type="Pfam" id="PF14278">
    <property type="entry name" value="TetR_C_8"/>
    <property type="match status" value="1"/>
</dbReference>
<dbReference type="PANTHER" id="PTHR43479:SF11">
    <property type="entry name" value="ACREF_ENVCD OPERON REPRESSOR-RELATED"/>
    <property type="match status" value="1"/>
</dbReference>
<organism evidence="4 5">
    <name type="scientific">Companilactobacillus baiquanensis</name>
    <dbReference type="NCBI Taxonomy" id="2486005"/>
    <lineage>
        <taxon>Bacteria</taxon>
        <taxon>Bacillati</taxon>
        <taxon>Bacillota</taxon>
        <taxon>Bacilli</taxon>
        <taxon>Lactobacillales</taxon>
        <taxon>Lactobacillaceae</taxon>
        <taxon>Companilactobacillus</taxon>
    </lineage>
</organism>
<dbReference type="PROSITE" id="PS50977">
    <property type="entry name" value="HTH_TETR_2"/>
    <property type="match status" value="1"/>
</dbReference>
<gene>
    <name evidence="4" type="ORF">ACFP1F_05390</name>
</gene>
<dbReference type="Proteomes" id="UP001596186">
    <property type="component" value="Unassembled WGS sequence"/>
</dbReference>
<dbReference type="InterPro" id="IPR001647">
    <property type="entry name" value="HTH_TetR"/>
</dbReference>
<dbReference type="SUPFAM" id="SSF46689">
    <property type="entry name" value="Homeodomain-like"/>
    <property type="match status" value="1"/>
</dbReference>
<dbReference type="Gene3D" id="1.10.357.10">
    <property type="entry name" value="Tetracycline Repressor, domain 2"/>
    <property type="match status" value="1"/>
</dbReference>
<dbReference type="InterPro" id="IPR050624">
    <property type="entry name" value="HTH-type_Tx_Regulator"/>
</dbReference>
<reference evidence="5" key="1">
    <citation type="journal article" date="2019" name="Int. J. Syst. Evol. Microbiol.">
        <title>The Global Catalogue of Microorganisms (GCM) 10K type strain sequencing project: providing services to taxonomists for standard genome sequencing and annotation.</title>
        <authorList>
            <consortium name="The Broad Institute Genomics Platform"/>
            <consortium name="The Broad Institute Genome Sequencing Center for Infectious Disease"/>
            <person name="Wu L."/>
            <person name="Ma J."/>
        </authorList>
    </citation>
    <scope>NUCLEOTIDE SEQUENCE [LARGE SCALE GENOMIC DNA]</scope>
    <source>
        <strain evidence="5">CCM 8895</strain>
    </source>
</reference>
<dbReference type="PANTHER" id="PTHR43479">
    <property type="entry name" value="ACREF/ENVCD OPERON REPRESSOR-RELATED"/>
    <property type="match status" value="1"/>
</dbReference>
<comment type="caution">
    <text evidence="4">The sequence shown here is derived from an EMBL/GenBank/DDBJ whole genome shotgun (WGS) entry which is preliminary data.</text>
</comment>
<evidence type="ECO:0000256" key="2">
    <source>
        <dbReference type="PROSITE-ProRule" id="PRU00335"/>
    </source>
</evidence>
<dbReference type="InterPro" id="IPR039532">
    <property type="entry name" value="TetR_C_Firmicutes"/>
</dbReference>
<evidence type="ECO:0000256" key="1">
    <source>
        <dbReference type="ARBA" id="ARBA00023125"/>
    </source>
</evidence>
<proteinExistence type="predicted"/>
<protein>
    <submittedName>
        <fullName evidence="4">TetR/AcrR family transcriptional regulator</fullName>
    </submittedName>
</protein>
<feature type="domain" description="HTH tetR-type" evidence="3">
    <location>
        <begin position="9"/>
        <end position="69"/>
    </location>
</feature>
<name>A0ABW1UTU5_9LACO</name>
<accession>A0ABW1UTU5</accession>
<dbReference type="RefSeq" id="WP_125593685.1">
    <property type="nucleotide sequence ID" value="NZ_JBHSSN010000013.1"/>
</dbReference>
<evidence type="ECO:0000313" key="5">
    <source>
        <dbReference type="Proteomes" id="UP001596186"/>
    </source>
</evidence>
<keyword evidence="1 2" id="KW-0238">DNA-binding</keyword>
<dbReference type="EMBL" id="JBHSSN010000013">
    <property type="protein sequence ID" value="MFC6323163.1"/>
    <property type="molecule type" value="Genomic_DNA"/>
</dbReference>
<keyword evidence="5" id="KW-1185">Reference proteome</keyword>
<dbReference type="InterPro" id="IPR009057">
    <property type="entry name" value="Homeodomain-like_sf"/>
</dbReference>
<feature type="DNA-binding region" description="H-T-H motif" evidence="2">
    <location>
        <begin position="32"/>
        <end position="51"/>
    </location>
</feature>
<evidence type="ECO:0000313" key="4">
    <source>
        <dbReference type="EMBL" id="MFC6323163.1"/>
    </source>
</evidence>
<evidence type="ECO:0000259" key="3">
    <source>
        <dbReference type="PROSITE" id="PS50977"/>
    </source>
</evidence>
<sequence length="203" mass="22615">MPTNKERIAKTDADILDALIIVGKKKPLNQITVSDITRFSGISRGTFYLHYLDKDDFMKKIKNNILSKFQLLLDNGIDGAMNYKDLSAGQPYPVVDDIVSFVAENKALLSLLFGSNGDPGFVSDITDKLQTAILRELKRIKGVPTFRSDLPKNYALSLVTNAIMSVVRIWLAGDDSLSEKELSKVIMRALYLSPYDVLGITIR</sequence>